<evidence type="ECO:0000313" key="3">
    <source>
        <dbReference type="EMBL" id="GLQ17329.1"/>
    </source>
</evidence>
<dbReference type="Proteomes" id="UP001161405">
    <property type="component" value="Unassembled WGS sequence"/>
</dbReference>
<dbReference type="InterPro" id="IPR051317">
    <property type="entry name" value="Gfo/Idh/MocA_oxidoreduct"/>
</dbReference>
<dbReference type="Gene3D" id="3.40.50.720">
    <property type="entry name" value="NAD(P)-binding Rossmann-like Domain"/>
    <property type="match status" value="1"/>
</dbReference>
<dbReference type="RefSeq" id="WP_284363386.1">
    <property type="nucleotide sequence ID" value="NZ_BSNI01000002.1"/>
</dbReference>
<reference evidence="3" key="2">
    <citation type="submission" date="2023-01" db="EMBL/GenBank/DDBJ databases">
        <title>Draft genome sequence of Maritalea porphyrae strain NBRC 107169.</title>
        <authorList>
            <person name="Sun Q."/>
            <person name="Mori K."/>
        </authorList>
    </citation>
    <scope>NUCLEOTIDE SEQUENCE</scope>
    <source>
        <strain evidence="3">NBRC 107169</strain>
    </source>
</reference>
<dbReference type="InterPro" id="IPR000683">
    <property type="entry name" value="Gfo/Idh/MocA-like_OxRdtase_N"/>
</dbReference>
<name>A0ABQ5UQ03_9HYPH</name>
<keyword evidence="4" id="KW-1185">Reference proteome</keyword>
<organism evidence="3 4">
    <name type="scientific">Maritalea porphyrae</name>
    <dbReference type="NCBI Taxonomy" id="880732"/>
    <lineage>
        <taxon>Bacteria</taxon>
        <taxon>Pseudomonadati</taxon>
        <taxon>Pseudomonadota</taxon>
        <taxon>Alphaproteobacteria</taxon>
        <taxon>Hyphomicrobiales</taxon>
        <taxon>Devosiaceae</taxon>
        <taxon>Maritalea</taxon>
    </lineage>
</organism>
<dbReference type="InterPro" id="IPR055170">
    <property type="entry name" value="GFO_IDH_MocA-like_dom"/>
</dbReference>
<evidence type="ECO:0000259" key="1">
    <source>
        <dbReference type="Pfam" id="PF01408"/>
    </source>
</evidence>
<protein>
    <submittedName>
        <fullName evidence="3">NADH-dependent dehydrogenase</fullName>
    </submittedName>
</protein>
<accession>A0ABQ5UQ03</accession>
<evidence type="ECO:0000259" key="2">
    <source>
        <dbReference type="Pfam" id="PF22725"/>
    </source>
</evidence>
<gene>
    <name evidence="3" type="ORF">GCM10007879_15780</name>
</gene>
<feature type="domain" description="Gfo/Idh/MocA-like oxidoreductase N-terminal" evidence="1">
    <location>
        <begin position="9"/>
        <end position="119"/>
    </location>
</feature>
<dbReference type="Gene3D" id="3.30.360.10">
    <property type="entry name" value="Dihydrodipicolinate Reductase, domain 2"/>
    <property type="match status" value="1"/>
</dbReference>
<dbReference type="SUPFAM" id="SSF55347">
    <property type="entry name" value="Glyceraldehyde-3-phosphate dehydrogenase-like, C-terminal domain"/>
    <property type="match status" value="1"/>
</dbReference>
<dbReference type="PANTHER" id="PTHR43708:SF8">
    <property type="entry name" value="OXIDOREDUCTASE"/>
    <property type="match status" value="1"/>
</dbReference>
<reference evidence="3" key="1">
    <citation type="journal article" date="2014" name="Int. J. Syst. Evol. Microbiol.">
        <title>Complete genome of a new Firmicutes species belonging to the dominant human colonic microbiota ('Ruminococcus bicirculans') reveals two chromosomes and a selective capacity to utilize plant glucans.</title>
        <authorList>
            <consortium name="NISC Comparative Sequencing Program"/>
            <person name="Wegmann U."/>
            <person name="Louis P."/>
            <person name="Goesmann A."/>
            <person name="Henrissat B."/>
            <person name="Duncan S.H."/>
            <person name="Flint H.J."/>
        </authorList>
    </citation>
    <scope>NUCLEOTIDE SEQUENCE</scope>
    <source>
        <strain evidence="3">NBRC 107169</strain>
    </source>
</reference>
<proteinExistence type="predicted"/>
<dbReference type="Pfam" id="PF01408">
    <property type="entry name" value="GFO_IDH_MocA"/>
    <property type="match status" value="1"/>
</dbReference>
<dbReference type="EMBL" id="BSNI01000002">
    <property type="protein sequence ID" value="GLQ17329.1"/>
    <property type="molecule type" value="Genomic_DNA"/>
</dbReference>
<evidence type="ECO:0000313" key="4">
    <source>
        <dbReference type="Proteomes" id="UP001161405"/>
    </source>
</evidence>
<dbReference type="InterPro" id="IPR036291">
    <property type="entry name" value="NAD(P)-bd_dom_sf"/>
</dbReference>
<dbReference type="PANTHER" id="PTHR43708">
    <property type="entry name" value="CONSERVED EXPRESSED OXIDOREDUCTASE (EUROFUNG)"/>
    <property type="match status" value="1"/>
</dbReference>
<sequence length="340" mass="38021">MASSKRLMVACYGAGYFSQFHFDAWDRIRDAKLVGIANRSVDKIPDLGVEKFSDVDVMLAETNPDILDIITPPVTHLSAIKSGIANGVQAIICQKPFCENMAQAKDATRLAKEAGVPLIIHENFRFQPWYRLIKAKLDEGLIGDLLQLTFRLRTGDGQGAEAYLERQPFFREMDKLLIHETGVHWIDTFRYLLGEPKSVYADLRQLNPVIKGEDAGFMLFDYGKGRRALFDGNRLLDHDAKNCRTTLGEALVEGTRGTLNLQGNGAVTFRKFGTQDTEILLEEQDWGGFAGDCVFALQQHVVDGILGRGQFENGAEDYLRVIEIEDAAYKSAAQNKRVDI</sequence>
<comment type="caution">
    <text evidence="3">The sequence shown here is derived from an EMBL/GenBank/DDBJ whole genome shotgun (WGS) entry which is preliminary data.</text>
</comment>
<feature type="domain" description="GFO/IDH/MocA-like oxidoreductase" evidence="2">
    <location>
        <begin position="130"/>
        <end position="259"/>
    </location>
</feature>
<dbReference type="Pfam" id="PF22725">
    <property type="entry name" value="GFO_IDH_MocA_C3"/>
    <property type="match status" value="1"/>
</dbReference>
<dbReference type="SUPFAM" id="SSF51735">
    <property type="entry name" value="NAD(P)-binding Rossmann-fold domains"/>
    <property type="match status" value="1"/>
</dbReference>